<keyword evidence="1" id="KW-1133">Transmembrane helix</keyword>
<dbReference type="EMBL" id="CAJNOR010016076">
    <property type="protein sequence ID" value="CAF1684116.1"/>
    <property type="molecule type" value="Genomic_DNA"/>
</dbReference>
<protein>
    <recommendedName>
        <fullName evidence="2">Phosphatidylserine Lipase ABHD16 N-terminal domain-containing protein</fullName>
    </recommendedName>
</protein>
<evidence type="ECO:0000313" key="4">
    <source>
        <dbReference type="Proteomes" id="UP000663828"/>
    </source>
</evidence>
<evidence type="ECO:0000313" key="3">
    <source>
        <dbReference type="EMBL" id="CAF1684116.1"/>
    </source>
</evidence>
<dbReference type="Pfam" id="PF22990">
    <property type="entry name" value="ABHD16_N"/>
    <property type="match status" value="1"/>
</dbReference>
<feature type="transmembrane region" description="Helical" evidence="1">
    <location>
        <begin position="81"/>
        <end position="100"/>
    </location>
</feature>
<dbReference type="AlphaFoldDB" id="A0A816HC56"/>
<reference evidence="3" key="1">
    <citation type="submission" date="2021-02" db="EMBL/GenBank/DDBJ databases">
        <authorList>
            <person name="Nowell W R."/>
        </authorList>
    </citation>
    <scope>NUCLEOTIDE SEQUENCE</scope>
</reference>
<sequence>MDKTPSVFWQCVTGPKLYQIYPNSLPRDEQLAHLYRKNISEIVSDSVLLCLKMSFEICRTIWPLCLWYYYQTDSFTYENGISFLENAICISIIGIYFMLIRGLIDSCSLQFFDTAEILLRI</sequence>
<name>A0A816HC56_ADIRI</name>
<evidence type="ECO:0000259" key="2">
    <source>
        <dbReference type="Pfam" id="PF22990"/>
    </source>
</evidence>
<proteinExistence type="predicted"/>
<evidence type="ECO:0000256" key="1">
    <source>
        <dbReference type="SAM" id="Phobius"/>
    </source>
</evidence>
<comment type="caution">
    <text evidence="3">The sequence shown here is derived from an EMBL/GenBank/DDBJ whole genome shotgun (WGS) entry which is preliminary data.</text>
</comment>
<organism evidence="3 4">
    <name type="scientific">Adineta ricciae</name>
    <name type="common">Rotifer</name>
    <dbReference type="NCBI Taxonomy" id="249248"/>
    <lineage>
        <taxon>Eukaryota</taxon>
        <taxon>Metazoa</taxon>
        <taxon>Spiralia</taxon>
        <taxon>Gnathifera</taxon>
        <taxon>Rotifera</taxon>
        <taxon>Eurotatoria</taxon>
        <taxon>Bdelloidea</taxon>
        <taxon>Adinetida</taxon>
        <taxon>Adinetidae</taxon>
        <taxon>Adineta</taxon>
    </lineage>
</organism>
<keyword evidence="4" id="KW-1185">Reference proteome</keyword>
<keyword evidence="1" id="KW-0472">Membrane</keyword>
<accession>A0A816HC56</accession>
<dbReference type="InterPro" id="IPR054518">
    <property type="entry name" value="ABHD16_N"/>
</dbReference>
<keyword evidence="1" id="KW-0812">Transmembrane</keyword>
<feature type="domain" description="Phosphatidylserine Lipase ABHD16 N-terminal" evidence="2">
    <location>
        <begin position="7"/>
        <end position="103"/>
    </location>
</feature>
<dbReference type="Proteomes" id="UP000663828">
    <property type="component" value="Unassembled WGS sequence"/>
</dbReference>
<gene>
    <name evidence="3" type="ORF">XAT740_LOCUS61383</name>
</gene>